<dbReference type="SUPFAM" id="SSF63748">
    <property type="entry name" value="Tudor/PWWP/MBT"/>
    <property type="match status" value="1"/>
</dbReference>
<dbReference type="InterPro" id="IPR000313">
    <property type="entry name" value="PWWP_dom"/>
</dbReference>
<name>A0A0K9PU93_ZOSMR</name>
<feature type="domain" description="PWWP" evidence="1">
    <location>
        <begin position="20"/>
        <end position="62"/>
    </location>
</feature>
<dbReference type="PANTHER" id="PTHR12550">
    <property type="entry name" value="HEPATOMA-DERIVED GROWTH FACTOR-RELATED"/>
    <property type="match status" value="1"/>
</dbReference>
<dbReference type="Gene3D" id="2.30.30.140">
    <property type="match status" value="1"/>
</dbReference>
<dbReference type="Proteomes" id="UP000036987">
    <property type="component" value="Unassembled WGS sequence"/>
</dbReference>
<sequence>MPPTRKKGGKGVKEKRRLNLGDLVLAKVKGFPAWPAKISKPEDWSKVPDPKKHFVQFFGTSE</sequence>
<accession>A0A0K9PU93</accession>
<keyword evidence="3" id="KW-1185">Reference proteome</keyword>
<proteinExistence type="predicted"/>
<feature type="non-terminal residue" evidence="2">
    <location>
        <position position="62"/>
    </location>
</feature>
<evidence type="ECO:0000313" key="2">
    <source>
        <dbReference type="EMBL" id="KMZ72546.1"/>
    </source>
</evidence>
<evidence type="ECO:0000259" key="1">
    <source>
        <dbReference type="PROSITE" id="PS50812"/>
    </source>
</evidence>
<dbReference type="AlphaFoldDB" id="A0A0K9PU93"/>
<reference evidence="3" key="1">
    <citation type="journal article" date="2016" name="Nature">
        <title>The genome of the seagrass Zostera marina reveals angiosperm adaptation to the sea.</title>
        <authorList>
            <person name="Olsen J.L."/>
            <person name="Rouze P."/>
            <person name="Verhelst B."/>
            <person name="Lin Y.-C."/>
            <person name="Bayer T."/>
            <person name="Collen J."/>
            <person name="Dattolo E."/>
            <person name="De Paoli E."/>
            <person name="Dittami S."/>
            <person name="Maumus F."/>
            <person name="Michel G."/>
            <person name="Kersting A."/>
            <person name="Lauritano C."/>
            <person name="Lohaus R."/>
            <person name="Toepel M."/>
            <person name="Tonon T."/>
            <person name="Vanneste K."/>
            <person name="Amirebrahimi M."/>
            <person name="Brakel J."/>
            <person name="Bostroem C."/>
            <person name="Chovatia M."/>
            <person name="Grimwood J."/>
            <person name="Jenkins J.W."/>
            <person name="Jueterbock A."/>
            <person name="Mraz A."/>
            <person name="Stam W.T."/>
            <person name="Tice H."/>
            <person name="Bornberg-Bauer E."/>
            <person name="Green P.J."/>
            <person name="Pearson G.A."/>
            <person name="Procaccini G."/>
            <person name="Duarte C.M."/>
            <person name="Schmutz J."/>
            <person name="Reusch T.B.H."/>
            <person name="Van de Peer Y."/>
        </authorList>
    </citation>
    <scope>NUCLEOTIDE SEQUENCE [LARGE SCALE GENOMIC DNA]</scope>
    <source>
        <strain evidence="3">cv. Finnish</strain>
    </source>
</reference>
<protein>
    <recommendedName>
        <fullName evidence="1">PWWP domain-containing protein</fullName>
    </recommendedName>
</protein>
<comment type="caution">
    <text evidence="2">The sequence shown here is derived from an EMBL/GenBank/DDBJ whole genome shotgun (WGS) entry which is preliminary data.</text>
</comment>
<dbReference type="PROSITE" id="PS50812">
    <property type="entry name" value="PWWP"/>
    <property type="match status" value="1"/>
</dbReference>
<dbReference type="OrthoDB" id="62853at2759"/>
<organism evidence="2 3">
    <name type="scientific">Zostera marina</name>
    <name type="common">Eelgrass</name>
    <dbReference type="NCBI Taxonomy" id="29655"/>
    <lineage>
        <taxon>Eukaryota</taxon>
        <taxon>Viridiplantae</taxon>
        <taxon>Streptophyta</taxon>
        <taxon>Embryophyta</taxon>
        <taxon>Tracheophyta</taxon>
        <taxon>Spermatophyta</taxon>
        <taxon>Magnoliopsida</taxon>
        <taxon>Liliopsida</taxon>
        <taxon>Zosteraceae</taxon>
        <taxon>Zostera</taxon>
    </lineage>
</organism>
<gene>
    <name evidence="2" type="ORF">ZOSMA_162G00690</name>
</gene>
<dbReference type="EMBL" id="LFYR01000625">
    <property type="protein sequence ID" value="KMZ72546.1"/>
    <property type="molecule type" value="Genomic_DNA"/>
</dbReference>
<dbReference type="Pfam" id="PF00855">
    <property type="entry name" value="PWWP"/>
    <property type="match status" value="1"/>
</dbReference>
<dbReference type="PANTHER" id="PTHR12550:SF70">
    <property type="entry name" value="JIL-1 ANCHORING AND STABILIZING PROTEIN, ISOFORM A"/>
    <property type="match status" value="1"/>
</dbReference>
<evidence type="ECO:0000313" key="3">
    <source>
        <dbReference type="Proteomes" id="UP000036987"/>
    </source>
</evidence>